<dbReference type="Pfam" id="PF12158">
    <property type="entry name" value="DUF3592"/>
    <property type="match status" value="1"/>
</dbReference>
<dbReference type="AlphaFoldDB" id="A0A375I0J8"/>
<keyword evidence="1" id="KW-0812">Transmembrane</keyword>
<organism evidence="3 4">
    <name type="scientific">Propionibacterium ruminifibrarum</name>
    <dbReference type="NCBI Taxonomy" id="1962131"/>
    <lineage>
        <taxon>Bacteria</taxon>
        <taxon>Bacillati</taxon>
        <taxon>Actinomycetota</taxon>
        <taxon>Actinomycetes</taxon>
        <taxon>Propionibacteriales</taxon>
        <taxon>Propionibacteriaceae</taxon>
        <taxon>Propionibacterium</taxon>
    </lineage>
</organism>
<dbReference type="Proteomes" id="UP000265962">
    <property type="component" value="Unassembled WGS sequence"/>
</dbReference>
<dbReference type="InterPro" id="IPR021994">
    <property type="entry name" value="DUF3592"/>
</dbReference>
<proteinExistence type="predicted"/>
<gene>
    <name evidence="3" type="ORF">PROPJV5_0572</name>
</gene>
<feature type="transmembrane region" description="Helical" evidence="1">
    <location>
        <begin position="6"/>
        <end position="23"/>
    </location>
</feature>
<evidence type="ECO:0000259" key="2">
    <source>
        <dbReference type="Pfam" id="PF12158"/>
    </source>
</evidence>
<keyword evidence="1" id="KW-1133">Transmembrane helix</keyword>
<dbReference type="EMBL" id="OMOH01000002">
    <property type="protein sequence ID" value="SPF67615.1"/>
    <property type="molecule type" value="Genomic_DNA"/>
</dbReference>
<protein>
    <recommendedName>
        <fullName evidence="2">DUF3592 domain-containing protein</fullName>
    </recommendedName>
</protein>
<feature type="domain" description="DUF3592" evidence="2">
    <location>
        <begin position="111"/>
        <end position="144"/>
    </location>
</feature>
<keyword evidence="1" id="KW-0472">Membrane</keyword>
<accession>A0A375I0J8</accession>
<sequence>MLAYLLAIICALLAILCFCIVLLRRDNKNRCTAHVVGTVTGGSKVHYGYNLLPRCAYRVNGTDYEVTGPRFEYGVTGPSVQSNLTTREDLPRTFKGRQVTFSGNIRSLHYRDLHYHKSALSELYPVGSEVDIWYDPADPRNAYVQ</sequence>
<evidence type="ECO:0000313" key="4">
    <source>
        <dbReference type="Proteomes" id="UP000265962"/>
    </source>
</evidence>
<evidence type="ECO:0000313" key="3">
    <source>
        <dbReference type="EMBL" id="SPF67615.1"/>
    </source>
</evidence>
<keyword evidence="4" id="KW-1185">Reference proteome</keyword>
<evidence type="ECO:0000256" key="1">
    <source>
        <dbReference type="SAM" id="Phobius"/>
    </source>
</evidence>
<name>A0A375I0J8_9ACTN</name>
<reference evidence="4" key="1">
    <citation type="submission" date="2018-02" db="EMBL/GenBank/DDBJ databases">
        <authorList>
            <person name="Hornung B."/>
        </authorList>
    </citation>
    <scope>NUCLEOTIDE SEQUENCE [LARGE SCALE GENOMIC DNA]</scope>
</reference>